<dbReference type="eggNOG" id="KOG4391">
    <property type="taxonomic scope" value="Eukaryota"/>
</dbReference>
<dbReference type="InterPro" id="IPR029058">
    <property type="entry name" value="AB_hydrolase_fold"/>
</dbReference>
<dbReference type="KEGG" id="wse:WALSEDRAFT_22539"/>
<dbReference type="Proteomes" id="UP000005242">
    <property type="component" value="Unassembled WGS sequence"/>
</dbReference>
<dbReference type="OrthoDB" id="10249433at2759"/>
<dbReference type="Gene3D" id="3.40.50.1820">
    <property type="entry name" value="alpha/beta hydrolase"/>
    <property type="match status" value="1"/>
</dbReference>
<evidence type="ECO:0000259" key="2">
    <source>
        <dbReference type="Pfam" id="PF00561"/>
    </source>
</evidence>
<name>I4Y5Y9_WALMC</name>
<dbReference type="HOGENOM" id="CLU_029375_2_0_1"/>
<gene>
    <name evidence="3" type="ORF">WALSEDRAFT_22539</name>
</gene>
<dbReference type="FunCoup" id="I4Y5Y9">
    <property type="interactions" value="138"/>
</dbReference>
<keyword evidence="1" id="KW-0812">Transmembrane</keyword>
<dbReference type="PANTHER" id="PTHR12277">
    <property type="entry name" value="ALPHA/BETA HYDROLASE DOMAIN-CONTAINING PROTEIN"/>
    <property type="match status" value="1"/>
</dbReference>
<dbReference type="GeneID" id="18470926"/>
<keyword evidence="4" id="KW-1185">Reference proteome</keyword>
<dbReference type="Pfam" id="PF00561">
    <property type="entry name" value="Abhydrolase_1"/>
    <property type="match status" value="1"/>
</dbReference>
<evidence type="ECO:0000256" key="1">
    <source>
        <dbReference type="SAM" id="Phobius"/>
    </source>
</evidence>
<dbReference type="InParanoid" id="I4Y5Y9"/>
<organism evidence="3 4">
    <name type="scientific">Wallemia mellicola (strain ATCC MYA-4683 / CBS 633.66)</name>
    <name type="common">Wallemia sebi (CBS 633.66)</name>
    <dbReference type="NCBI Taxonomy" id="671144"/>
    <lineage>
        <taxon>Eukaryota</taxon>
        <taxon>Fungi</taxon>
        <taxon>Dikarya</taxon>
        <taxon>Basidiomycota</taxon>
        <taxon>Wallemiomycotina</taxon>
        <taxon>Wallemiomycetes</taxon>
        <taxon>Wallemiales</taxon>
        <taxon>Wallemiaceae</taxon>
        <taxon>Wallemia</taxon>
    </lineage>
</organism>
<proteinExistence type="predicted"/>
<dbReference type="AlphaFoldDB" id="I4Y5Y9"/>
<keyword evidence="1" id="KW-1133">Transmembrane helix</keyword>
<dbReference type="STRING" id="671144.I4Y5Y9"/>
<dbReference type="EMBL" id="JH668251">
    <property type="protein sequence ID" value="EIM19381.1"/>
    <property type="molecule type" value="Genomic_DNA"/>
</dbReference>
<dbReference type="GO" id="GO:0016020">
    <property type="term" value="C:membrane"/>
    <property type="evidence" value="ECO:0007669"/>
    <property type="project" value="TreeGrafter"/>
</dbReference>
<protein>
    <submittedName>
        <fullName evidence="3">Protein bem46</fullName>
    </submittedName>
</protein>
<feature type="transmembrane region" description="Helical" evidence="1">
    <location>
        <begin position="6"/>
        <end position="25"/>
    </location>
</feature>
<reference evidence="3 4" key="1">
    <citation type="journal article" date="2012" name="Fungal Genet. Biol.">
        <title>The genome of the xerotolerant mold Wallemia sebi reveals adaptations to osmotic stress and suggests cryptic sexual reproduction.</title>
        <authorList>
            <person name="Padamsee M."/>
            <person name="Kumar T.K.A."/>
            <person name="Riley R."/>
            <person name="Binder M."/>
            <person name="Boyd A."/>
            <person name="Calvo A.M."/>
            <person name="Furukawa K."/>
            <person name="Hesse C."/>
            <person name="Hohmann S."/>
            <person name="James T.Y."/>
            <person name="LaButti K."/>
            <person name="Lapidus A."/>
            <person name="Lindquist E."/>
            <person name="Lucas S."/>
            <person name="Miller K."/>
            <person name="Shantappa S."/>
            <person name="Grigoriev I.V."/>
            <person name="Hibbett D.S."/>
            <person name="McLaughlin D.J."/>
            <person name="Spatafora J.W."/>
            <person name="Aime M.C."/>
        </authorList>
    </citation>
    <scope>NUCLEOTIDE SEQUENCE [LARGE SCALE GENOMIC DNA]</scope>
    <source>
        <strain evidence="4">ATCC MYA-4683 / CBS 633.66</strain>
    </source>
</reference>
<dbReference type="GO" id="GO:0008474">
    <property type="term" value="F:palmitoyl-(protein) hydrolase activity"/>
    <property type="evidence" value="ECO:0007669"/>
    <property type="project" value="TreeGrafter"/>
</dbReference>
<sequence length="291" mass="33105">MNYLEILSSLTVIAFSSTGLLLYLYQTSLIYPANLPANSREFVDTPDLYDIPYKNVTLLSDGYKINCYLLHQADKAVKTPTVLFFHANAGNMGHRLPLAEVFYKRFNYNVFMVSYRGYGKSEGKPSESGLRMDAEVALRYLKKEELTRDNEIILYGQSIGGAVCIDLASNHPDDISALILENTFRSIPSLIPTLLPLLRPFTFLCTEIWNSEQSIKKIKTHILFLSGTQDEIVPVSHMRKLHNIHQSSVKDGIISSFKSFPNGTHNDTCLDRKYWNTVEDFLLEINQHNVK</sequence>
<dbReference type="SUPFAM" id="SSF53474">
    <property type="entry name" value="alpha/beta-Hydrolases"/>
    <property type="match status" value="1"/>
</dbReference>
<dbReference type="PANTHER" id="PTHR12277:SF81">
    <property type="entry name" value="PROTEIN ABHD13"/>
    <property type="match status" value="1"/>
</dbReference>
<evidence type="ECO:0000313" key="3">
    <source>
        <dbReference type="EMBL" id="EIM19381.1"/>
    </source>
</evidence>
<feature type="domain" description="AB hydrolase-1" evidence="2">
    <location>
        <begin position="80"/>
        <end position="183"/>
    </location>
</feature>
<dbReference type="InterPro" id="IPR000073">
    <property type="entry name" value="AB_hydrolase_1"/>
</dbReference>
<dbReference type="OMA" id="QYWTSED"/>
<accession>I4Y5Y9</accession>
<evidence type="ECO:0000313" key="4">
    <source>
        <dbReference type="Proteomes" id="UP000005242"/>
    </source>
</evidence>
<dbReference type="PRINTS" id="PR00111">
    <property type="entry name" value="ABHYDROLASE"/>
</dbReference>
<dbReference type="RefSeq" id="XP_006960531.1">
    <property type="nucleotide sequence ID" value="XM_006960469.1"/>
</dbReference>
<keyword evidence="1" id="KW-0472">Membrane</keyword>